<keyword evidence="3" id="KW-1185">Reference proteome</keyword>
<dbReference type="Pfam" id="PF00583">
    <property type="entry name" value="Acetyltransf_1"/>
    <property type="match status" value="1"/>
</dbReference>
<proteinExistence type="predicted"/>
<reference evidence="2 3" key="1">
    <citation type="submission" date="2020-08" db="EMBL/GenBank/DDBJ databases">
        <title>Sequencing the genomes of 1000 actinobacteria strains.</title>
        <authorList>
            <person name="Klenk H.-P."/>
        </authorList>
    </citation>
    <scope>NUCLEOTIDE SEQUENCE [LARGE SCALE GENOMIC DNA]</scope>
    <source>
        <strain evidence="2 3">DSM 43582</strain>
    </source>
</reference>
<comment type="caution">
    <text evidence="2">The sequence shown here is derived from an EMBL/GenBank/DDBJ whole genome shotgun (WGS) entry which is preliminary data.</text>
</comment>
<accession>A0A7W9UMC0</accession>
<evidence type="ECO:0000313" key="3">
    <source>
        <dbReference type="Proteomes" id="UP000540412"/>
    </source>
</evidence>
<dbReference type="GO" id="GO:0016747">
    <property type="term" value="F:acyltransferase activity, transferring groups other than amino-acyl groups"/>
    <property type="evidence" value="ECO:0007669"/>
    <property type="project" value="InterPro"/>
</dbReference>
<dbReference type="InterPro" id="IPR016181">
    <property type="entry name" value="Acyl_CoA_acyltransferase"/>
</dbReference>
<gene>
    <name evidence="2" type="ORF">BJY24_007365</name>
</gene>
<sequence>MRVDDFDDAEFAPYLERAGEAGVTFTTLAGLGDTEDNRRAVYELNRICAADIPERGEFFSYAEYVAQRFEARGYDPAGVILAVRAGELVGMSAVSLHAEPGVAFSEMTGVLRPFRGHGLSLALKLLAITFARSAGYRWMVTFHHPRNAAAIAMNQRLGFHMYGEDQAGRV</sequence>
<evidence type="ECO:0000259" key="1">
    <source>
        <dbReference type="PROSITE" id="PS51186"/>
    </source>
</evidence>
<name>A0A7W9UMC0_9NOCA</name>
<protein>
    <submittedName>
        <fullName evidence="2">GNAT superfamily N-acetyltransferase</fullName>
    </submittedName>
</protein>
<dbReference type="SUPFAM" id="SSF55729">
    <property type="entry name" value="Acyl-CoA N-acyltransferases (Nat)"/>
    <property type="match status" value="1"/>
</dbReference>
<dbReference type="EMBL" id="JACHIT010000002">
    <property type="protein sequence ID" value="MBB5918453.1"/>
    <property type="molecule type" value="Genomic_DNA"/>
</dbReference>
<dbReference type="Proteomes" id="UP000540412">
    <property type="component" value="Unassembled WGS sequence"/>
</dbReference>
<dbReference type="AlphaFoldDB" id="A0A7W9UMC0"/>
<organism evidence="2 3">
    <name type="scientific">Nocardia transvalensis</name>
    <dbReference type="NCBI Taxonomy" id="37333"/>
    <lineage>
        <taxon>Bacteria</taxon>
        <taxon>Bacillati</taxon>
        <taxon>Actinomycetota</taxon>
        <taxon>Actinomycetes</taxon>
        <taxon>Mycobacteriales</taxon>
        <taxon>Nocardiaceae</taxon>
        <taxon>Nocardia</taxon>
    </lineage>
</organism>
<dbReference type="CDD" id="cd04301">
    <property type="entry name" value="NAT_SF"/>
    <property type="match status" value="1"/>
</dbReference>
<feature type="domain" description="N-acetyltransferase" evidence="1">
    <location>
        <begin position="23"/>
        <end position="170"/>
    </location>
</feature>
<dbReference type="InterPro" id="IPR000182">
    <property type="entry name" value="GNAT_dom"/>
</dbReference>
<keyword evidence="2" id="KW-0808">Transferase</keyword>
<evidence type="ECO:0000313" key="2">
    <source>
        <dbReference type="EMBL" id="MBB5918453.1"/>
    </source>
</evidence>
<dbReference type="Gene3D" id="3.40.630.30">
    <property type="match status" value="1"/>
</dbReference>
<dbReference type="PROSITE" id="PS51186">
    <property type="entry name" value="GNAT"/>
    <property type="match status" value="1"/>
</dbReference>